<dbReference type="GO" id="GO:0052689">
    <property type="term" value="F:carboxylic ester hydrolase activity"/>
    <property type="evidence" value="ECO:0007669"/>
    <property type="project" value="TreeGrafter"/>
</dbReference>
<dbReference type="Gene3D" id="3.40.50.1820">
    <property type="entry name" value="alpha/beta hydrolase"/>
    <property type="match status" value="1"/>
</dbReference>
<keyword evidence="2" id="KW-0378">Hydrolase</keyword>
<feature type="coiled-coil region" evidence="3">
    <location>
        <begin position="695"/>
        <end position="722"/>
    </location>
</feature>
<comment type="similarity">
    <text evidence="1">Belongs to the AB hydrolase superfamily. AB hydrolase 2 family.</text>
</comment>
<dbReference type="OrthoDB" id="2418081at2759"/>
<name>D2W329_NAEGR</name>
<dbReference type="Gene3D" id="1.10.510.10">
    <property type="entry name" value="Transferase(Phosphotransferase) domain 1"/>
    <property type="match status" value="1"/>
</dbReference>
<dbReference type="AlphaFoldDB" id="D2W329"/>
<dbReference type="PROSITE" id="PS50011">
    <property type="entry name" value="PROTEIN_KINASE_DOM"/>
    <property type="match status" value="1"/>
</dbReference>
<dbReference type="Pfam" id="PF02230">
    <property type="entry name" value="Abhydrolase_2"/>
    <property type="match status" value="1"/>
</dbReference>
<dbReference type="STRING" id="5762.D2W329"/>
<feature type="compositionally biased region" description="Polar residues" evidence="4">
    <location>
        <begin position="739"/>
        <end position="748"/>
    </location>
</feature>
<feature type="region of interest" description="Disordered" evidence="4">
    <location>
        <begin position="737"/>
        <end position="765"/>
    </location>
</feature>
<dbReference type="GO" id="GO:0005737">
    <property type="term" value="C:cytoplasm"/>
    <property type="evidence" value="ECO:0007669"/>
    <property type="project" value="TreeGrafter"/>
</dbReference>
<dbReference type="SUPFAM" id="SSF56112">
    <property type="entry name" value="Protein kinase-like (PK-like)"/>
    <property type="match status" value="1"/>
</dbReference>
<dbReference type="eggNOG" id="KOG2112">
    <property type="taxonomic scope" value="Eukaryota"/>
</dbReference>
<keyword evidence="3" id="KW-0175">Coiled coil</keyword>
<dbReference type="Proteomes" id="UP000006671">
    <property type="component" value="Unassembled WGS sequence"/>
</dbReference>
<accession>D2W329</accession>
<reference evidence="6 7" key="1">
    <citation type="journal article" date="2010" name="Cell">
        <title>The genome of Naegleria gruberi illuminates early eukaryotic versatility.</title>
        <authorList>
            <person name="Fritz-Laylin L.K."/>
            <person name="Prochnik S.E."/>
            <person name="Ginger M.L."/>
            <person name="Dacks J.B."/>
            <person name="Carpenter M.L."/>
            <person name="Field M.C."/>
            <person name="Kuo A."/>
            <person name="Paredez A."/>
            <person name="Chapman J."/>
            <person name="Pham J."/>
            <person name="Shu S."/>
            <person name="Neupane R."/>
            <person name="Cipriano M."/>
            <person name="Mancuso J."/>
            <person name="Tu H."/>
            <person name="Salamov A."/>
            <person name="Lindquist E."/>
            <person name="Shapiro H."/>
            <person name="Lucas S."/>
            <person name="Grigoriev I.V."/>
            <person name="Cande W.Z."/>
            <person name="Fulton C."/>
            <person name="Rokhsar D.S."/>
            <person name="Dawson S.C."/>
        </authorList>
    </citation>
    <scope>NUCLEOTIDE SEQUENCE [LARGE SCALE GENOMIC DNA]</scope>
    <source>
        <strain evidence="6 7">NEG-M</strain>
    </source>
</reference>
<dbReference type="KEGG" id="ngr:NAEGRDRAFT_75800"/>
<proteinExistence type="inferred from homology"/>
<organism evidence="7">
    <name type="scientific">Naegleria gruberi</name>
    <name type="common">Amoeba</name>
    <dbReference type="NCBI Taxonomy" id="5762"/>
    <lineage>
        <taxon>Eukaryota</taxon>
        <taxon>Discoba</taxon>
        <taxon>Heterolobosea</taxon>
        <taxon>Tetramitia</taxon>
        <taxon>Eutetramitia</taxon>
        <taxon>Vahlkampfiidae</taxon>
        <taxon>Naegleria</taxon>
    </lineage>
</organism>
<dbReference type="InterPro" id="IPR011009">
    <property type="entry name" value="Kinase-like_dom_sf"/>
</dbReference>
<dbReference type="InterPro" id="IPR050565">
    <property type="entry name" value="LYPA1-2/EST-like"/>
</dbReference>
<dbReference type="GeneID" id="8856499"/>
<dbReference type="InterPro" id="IPR000719">
    <property type="entry name" value="Prot_kinase_dom"/>
</dbReference>
<dbReference type="Gene3D" id="3.30.200.20">
    <property type="entry name" value="Phosphorylase Kinase, domain 1"/>
    <property type="match status" value="1"/>
</dbReference>
<dbReference type="InterPro" id="IPR029058">
    <property type="entry name" value="AB_hydrolase_fold"/>
</dbReference>
<evidence type="ECO:0000259" key="5">
    <source>
        <dbReference type="PROSITE" id="PS50011"/>
    </source>
</evidence>
<dbReference type="InterPro" id="IPR043136">
    <property type="entry name" value="B30.2/SPRY_sf"/>
</dbReference>
<evidence type="ECO:0000256" key="2">
    <source>
        <dbReference type="ARBA" id="ARBA00022801"/>
    </source>
</evidence>
<keyword evidence="7" id="KW-1185">Reference proteome</keyword>
<dbReference type="GO" id="GO:0004672">
    <property type="term" value="F:protein kinase activity"/>
    <property type="evidence" value="ECO:0007669"/>
    <property type="project" value="InterPro"/>
</dbReference>
<dbReference type="GO" id="GO:0008474">
    <property type="term" value="F:palmitoyl-(protein) hydrolase activity"/>
    <property type="evidence" value="ECO:0007669"/>
    <property type="project" value="TreeGrafter"/>
</dbReference>
<dbReference type="GO" id="GO:0005524">
    <property type="term" value="F:ATP binding"/>
    <property type="evidence" value="ECO:0007669"/>
    <property type="project" value="InterPro"/>
</dbReference>
<evidence type="ECO:0000313" key="7">
    <source>
        <dbReference type="Proteomes" id="UP000006671"/>
    </source>
</evidence>
<dbReference type="MEROPS" id="S09.952"/>
<protein>
    <submittedName>
        <fullName evidence="6">Predicted protein</fullName>
    </submittedName>
</protein>
<evidence type="ECO:0000256" key="1">
    <source>
        <dbReference type="ARBA" id="ARBA00006499"/>
    </source>
</evidence>
<dbReference type="OMA" id="CFDDSID"/>
<dbReference type="InParanoid" id="D2W329"/>
<gene>
    <name evidence="6" type="ORF">NAEGRDRAFT_75800</name>
</gene>
<evidence type="ECO:0000256" key="4">
    <source>
        <dbReference type="SAM" id="MobiDB-lite"/>
    </source>
</evidence>
<dbReference type="InterPro" id="IPR003140">
    <property type="entry name" value="PLipase/COase/thioEstase"/>
</dbReference>
<feature type="compositionally biased region" description="Low complexity" evidence="4">
    <location>
        <begin position="749"/>
        <end position="760"/>
    </location>
</feature>
<evidence type="ECO:0000256" key="3">
    <source>
        <dbReference type="SAM" id="Coils"/>
    </source>
</evidence>
<dbReference type="VEuPathDB" id="AmoebaDB:NAEGRDRAFT_75800"/>
<feature type="domain" description="Protein kinase" evidence="5">
    <location>
        <begin position="394"/>
        <end position="683"/>
    </location>
</feature>
<dbReference type="Gene3D" id="2.60.120.920">
    <property type="match status" value="1"/>
</dbReference>
<dbReference type="PANTHER" id="PTHR10655">
    <property type="entry name" value="LYSOPHOSPHOLIPASE-RELATED"/>
    <property type="match status" value="1"/>
</dbReference>
<dbReference type="EMBL" id="GG738929">
    <property type="protein sequence ID" value="EFC36539.1"/>
    <property type="molecule type" value="Genomic_DNA"/>
</dbReference>
<dbReference type="SUPFAM" id="SSF53474">
    <property type="entry name" value="alpha/beta-Hydrolases"/>
    <property type="match status" value="1"/>
</dbReference>
<feature type="region of interest" description="Disordered" evidence="4">
    <location>
        <begin position="350"/>
        <end position="388"/>
    </location>
</feature>
<dbReference type="RefSeq" id="XP_002669283.1">
    <property type="nucleotide sequence ID" value="XM_002669237.1"/>
</dbReference>
<sequence>MGYHKIQRTRLCGLDCAVLTPSPKPQQQQDSKPLVDSLVIWLHGLGDNYEGFSQMLQVILPENTMAILPNSPQRPITINGGMVMNGWYDIYSLERQELKVHEDLEGYEASKKLIDELIESQLKQFDSKRIILGGFSQGAAMSLLTGLQSKHPLGAIISASGYMLLRSKFTNPSEFISQENKETPLYIFHGDEDDVVHYQSFASESFDWLEKGKSITSRKIYRYHSHEVSNEEMKDLKNLFEKLLNYAYFTSSNQEAVVEQQASSSKTSHHESYHFNTLMIAASHQSLSSSIHGNLNSHQHRFSPYKSFTIHYRKNQSSNSQFSLYEYTLQTSEDYLTLNLPIVKQLHTNLSSSPQTPQHLTASNNTTPLNHHSCQSPSSESTQNMSTSTSFSDFEELVQLQHRMKGNLAGSANTPPGNDSILSDIEVLEDEYQEDESTEDEDNIEYCVGRYIHFIDDNFKSSILGNELELKRKFIELLSLSYHVNVAQVYDLYLVIDQNSEEFEPKFTGLFYTMEYIPSEIKLSDLLKSTFGNMSTDSAIHIFTQVLDVIMMFHSRNRTFNNNNLVKQLLENDIFIRDNLSGDVKKQIGIYLNLETFLQTDLNADLEKEKQENIWNLGHLLFKLIVKDSTFLKIDAIDEEKTWSILEENCSDRHIVDLIMSVLTNDKTKRPKSISEIKYSPWLMRFRKFKYFAEMKVKQSQIDQLNQQVEFSEKVKQNINDLLGPLILKHHEQGIVVSPNLNDSSPRKSSASTQQARSQTVKARRKSVKYNNGIQLVDDKSLKKVPSKSNLMVGMFKNKMVTEVKGQAKPSHDPKENVNVDEYYQMVFKQQKQSFIFETGCKHNYFNLSNHQKTLTLLQNKVFGSDYYTARCEQKVTPLNNEVAFKIEKLSAENEIVIGLVSKDNDWRICKKGGILGSKKLQNSYGINFVSGQAGYMDSWKKFTKNKLLKEKATVIVNFNFDKRCLSVKVIMDDISTDLGTCFDDSIDLKVEWYFAVSLYKEKSAVSIVN</sequence>
<dbReference type="PANTHER" id="PTHR10655:SF17">
    <property type="entry name" value="LYSOPHOSPHOLIPASE-LIKE PROTEIN 1"/>
    <property type="match status" value="1"/>
</dbReference>
<evidence type="ECO:0000313" key="6">
    <source>
        <dbReference type="EMBL" id="EFC36539.1"/>
    </source>
</evidence>